<evidence type="ECO:0000313" key="1">
    <source>
        <dbReference type="EMBL" id="EPC50038.1"/>
    </source>
</evidence>
<name>A0A829GD48_LACPA</name>
<proteinExistence type="predicted"/>
<comment type="caution">
    <text evidence="1">The sequence shown here is derived from an EMBL/GenBank/DDBJ whole genome shotgun (WGS) entry which is preliminary data.</text>
</comment>
<sequence>MRNSVKSRERGGIDRFKKSIFLVNKAAKEPQDVVGFGDSLIVDASGSYAKLSA</sequence>
<gene>
    <name evidence="1" type="ORF">Lpp123_13795</name>
</gene>
<reference evidence="1 2" key="1">
    <citation type="journal article" date="2013" name="PLoS ONE">
        <title>Lactobacillus paracasei comparative genomics: towards species pan-genome definition and exploitation of diversity.</title>
        <authorList>
            <person name="Smokvina T."/>
            <person name="Wels M."/>
            <person name="Polka J."/>
            <person name="Chervaux C."/>
            <person name="Brisse S."/>
            <person name="Boekhorst J."/>
            <person name="van Hylckama Vlieg J.E."/>
            <person name="Siezen R.J."/>
        </authorList>
    </citation>
    <scope>NUCLEOTIDE SEQUENCE [LARGE SCALE GENOMIC DNA]</scope>
    <source>
        <strain evidence="1 2">Lpp123</strain>
    </source>
</reference>
<accession>A0A829GD48</accession>
<organism evidence="1 2">
    <name type="scientific">Lacticaseibacillus paracasei subsp. paracasei Lpp123</name>
    <dbReference type="NCBI Taxonomy" id="1256201"/>
    <lineage>
        <taxon>Bacteria</taxon>
        <taxon>Bacillati</taxon>
        <taxon>Bacillota</taxon>
        <taxon>Bacilli</taxon>
        <taxon>Lactobacillales</taxon>
        <taxon>Lactobacillaceae</taxon>
        <taxon>Lacticaseibacillus</taxon>
    </lineage>
</organism>
<protein>
    <submittedName>
        <fullName evidence="1">Uncharacterized protein</fullName>
    </submittedName>
</protein>
<dbReference type="EMBL" id="ANJW01000811">
    <property type="protein sequence ID" value="EPC50038.1"/>
    <property type="molecule type" value="Genomic_DNA"/>
</dbReference>
<dbReference type="Proteomes" id="UP000014316">
    <property type="component" value="Unassembled WGS sequence"/>
</dbReference>
<dbReference type="AlphaFoldDB" id="A0A829GD48"/>
<evidence type="ECO:0000313" key="2">
    <source>
        <dbReference type="Proteomes" id="UP000014316"/>
    </source>
</evidence>